<sequence>MNDFYSLDSILEEMIFARKDKPMAYKRYSKLLISGRHEPVVDFTMKSMIMCFLPNGVPEEELIFRDPSAVSSFFLNLCRDYPWIVGRELTHADATRRYRMALIMRSLFSLKKSLPTINVCKELFAEPVAPIWRSFLALMSDPEPDVRIVCLQTVEVLLKTQIDEQIVSDLIASLSKRLRDVERLIRCESTLVVDHCHRLEAIVDRNLMRHFVARIGDQSLDVRKRALVGVSNVFHTIHRKYHKTEQYFFYKLSTACLLRYTITDIEEEKAFIEMIFVINLLDTKSGSAVKMANLLELICLCDDCGVQSISQVFRNQFKLRTLFAKLIYCTERHHFNTSIVKANHKVYKSLEKAFDYIDGSDDVLKNFHLLLKDYDKQGLDELKCVFETKTALDCRQSVAAIEKLFECQHNSVPNEPLIALKDEIMCRLGVGLMDTNAISELFGLMDAWSGQYSQRLASFVVILSKCYSHYFADHSVICDELL</sequence>
<dbReference type="AlphaFoldDB" id="A0A7R9MLN2"/>
<evidence type="ECO:0000313" key="1">
    <source>
        <dbReference type="EMBL" id="CAD7662123.1"/>
    </source>
</evidence>
<dbReference type="Proteomes" id="UP000728032">
    <property type="component" value="Unassembled WGS sequence"/>
</dbReference>
<accession>A0A7R9MLN2</accession>
<proteinExistence type="predicted"/>
<dbReference type="Pfam" id="PF20168">
    <property type="entry name" value="PDS5"/>
    <property type="match status" value="1"/>
</dbReference>
<gene>
    <name evidence="1" type="ORF">ONB1V03_LOCUS18683</name>
</gene>
<evidence type="ECO:0000313" key="2">
    <source>
        <dbReference type="Proteomes" id="UP000728032"/>
    </source>
</evidence>
<dbReference type="InterPro" id="IPR011989">
    <property type="entry name" value="ARM-like"/>
</dbReference>
<dbReference type="EMBL" id="OC941207">
    <property type="protein sequence ID" value="CAD7662123.1"/>
    <property type="molecule type" value="Genomic_DNA"/>
</dbReference>
<reference evidence="1" key="1">
    <citation type="submission" date="2020-11" db="EMBL/GenBank/DDBJ databases">
        <authorList>
            <person name="Tran Van P."/>
        </authorList>
    </citation>
    <scope>NUCLEOTIDE SEQUENCE</scope>
</reference>
<protein>
    <recommendedName>
        <fullName evidence="3">Condensin complex subunit 1 C-terminal domain-containing protein</fullName>
    </recommendedName>
</protein>
<organism evidence="1">
    <name type="scientific">Oppiella nova</name>
    <dbReference type="NCBI Taxonomy" id="334625"/>
    <lineage>
        <taxon>Eukaryota</taxon>
        <taxon>Metazoa</taxon>
        <taxon>Ecdysozoa</taxon>
        <taxon>Arthropoda</taxon>
        <taxon>Chelicerata</taxon>
        <taxon>Arachnida</taxon>
        <taxon>Acari</taxon>
        <taxon>Acariformes</taxon>
        <taxon>Sarcoptiformes</taxon>
        <taxon>Oribatida</taxon>
        <taxon>Brachypylina</taxon>
        <taxon>Oppioidea</taxon>
        <taxon>Oppiidae</taxon>
        <taxon>Oppiella</taxon>
    </lineage>
</organism>
<keyword evidence="2" id="KW-1185">Reference proteome</keyword>
<dbReference type="InterPro" id="IPR016024">
    <property type="entry name" value="ARM-type_fold"/>
</dbReference>
<dbReference type="EMBL" id="CAJPVJ010026382">
    <property type="protein sequence ID" value="CAG2179259.1"/>
    <property type="molecule type" value="Genomic_DNA"/>
</dbReference>
<evidence type="ECO:0008006" key="3">
    <source>
        <dbReference type="Google" id="ProtNLM"/>
    </source>
</evidence>
<name>A0A7R9MLN2_9ACAR</name>
<feature type="non-terminal residue" evidence="1">
    <location>
        <position position="482"/>
    </location>
</feature>
<dbReference type="Gene3D" id="1.25.10.10">
    <property type="entry name" value="Leucine-rich Repeat Variant"/>
    <property type="match status" value="1"/>
</dbReference>
<dbReference type="SUPFAM" id="SSF48371">
    <property type="entry name" value="ARM repeat"/>
    <property type="match status" value="1"/>
</dbReference>